<dbReference type="GO" id="GO:0008033">
    <property type="term" value="P:tRNA processing"/>
    <property type="evidence" value="ECO:0007669"/>
    <property type="project" value="UniProtKB-KW"/>
</dbReference>
<dbReference type="Pfam" id="PF01743">
    <property type="entry name" value="PolyA_pol"/>
    <property type="match status" value="1"/>
</dbReference>
<keyword evidence="6" id="KW-0547">Nucleotide-binding</keyword>
<dbReference type="Gene3D" id="1.10.246.80">
    <property type="match status" value="1"/>
</dbReference>
<dbReference type="InterPro" id="IPR032810">
    <property type="entry name" value="CCA-adding_enz_C"/>
</dbReference>
<keyword evidence="4 13" id="KW-0548">Nucleotidyltransferase</keyword>
<evidence type="ECO:0000256" key="4">
    <source>
        <dbReference type="ARBA" id="ARBA00022695"/>
    </source>
</evidence>
<comment type="caution">
    <text evidence="13">The sequence shown here is derived from an EMBL/GenBank/DDBJ whole genome shotgun (WGS) entry which is preliminary data.</text>
</comment>
<dbReference type="Pfam" id="PF13735">
    <property type="entry name" value="tRNA_NucTran2_2"/>
    <property type="match status" value="1"/>
</dbReference>
<evidence type="ECO:0000313" key="14">
    <source>
        <dbReference type="Proteomes" id="UP001197875"/>
    </source>
</evidence>
<evidence type="ECO:0000256" key="5">
    <source>
        <dbReference type="ARBA" id="ARBA00022723"/>
    </source>
</evidence>
<reference evidence="13 14" key="1">
    <citation type="submission" date="2021-10" db="EMBL/GenBank/DDBJ databases">
        <title>Anaerobic single-cell dispensing facilitates the cultivation of human gut bacteria.</title>
        <authorList>
            <person name="Afrizal A."/>
        </authorList>
    </citation>
    <scope>NUCLEOTIDE SEQUENCE [LARGE SCALE GENOMIC DNA]</scope>
    <source>
        <strain evidence="13 14">CLA-AA-H277</strain>
    </source>
</reference>
<dbReference type="PANTHER" id="PTHR46173:SF1">
    <property type="entry name" value="CCA TRNA NUCLEOTIDYLTRANSFERASE 1, MITOCHONDRIAL"/>
    <property type="match status" value="1"/>
</dbReference>
<evidence type="ECO:0000313" key="13">
    <source>
        <dbReference type="EMBL" id="MCC2188388.1"/>
    </source>
</evidence>
<comment type="cofactor">
    <cofactor evidence="1">
        <name>Mg(2+)</name>
        <dbReference type="ChEBI" id="CHEBI:18420"/>
    </cofactor>
</comment>
<dbReference type="SUPFAM" id="SSF81301">
    <property type="entry name" value="Nucleotidyltransferase"/>
    <property type="match status" value="1"/>
</dbReference>
<feature type="domain" description="CCA-adding enzyme C-terminal" evidence="12">
    <location>
        <begin position="292"/>
        <end position="436"/>
    </location>
</feature>
<dbReference type="AlphaFoldDB" id="A0AAE3DPW5"/>
<keyword evidence="7" id="KW-0460">Magnesium</keyword>
<gene>
    <name evidence="13" type="ORF">LKD71_00890</name>
</gene>
<evidence type="ECO:0000256" key="8">
    <source>
        <dbReference type="ARBA" id="ARBA00022884"/>
    </source>
</evidence>
<dbReference type="Pfam" id="PF12627">
    <property type="entry name" value="PolyA_pol_RNAbd"/>
    <property type="match status" value="1"/>
</dbReference>
<dbReference type="GO" id="GO:0000049">
    <property type="term" value="F:tRNA binding"/>
    <property type="evidence" value="ECO:0007669"/>
    <property type="project" value="TreeGrafter"/>
</dbReference>
<keyword evidence="2 9" id="KW-0808">Transferase</keyword>
<dbReference type="InterPro" id="IPR006675">
    <property type="entry name" value="HDIG_dom"/>
</dbReference>
<dbReference type="EMBL" id="JAJEPR010000001">
    <property type="protein sequence ID" value="MCC2188388.1"/>
    <property type="molecule type" value="Genomic_DNA"/>
</dbReference>
<dbReference type="GO" id="GO:0000166">
    <property type="term" value="F:nucleotide binding"/>
    <property type="evidence" value="ECO:0007669"/>
    <property type="project" value="UniProtKB-KW"/>
</dbReference>
<dbReference type="GO" id="GO:0004810">
    <property type="term" value="F:CCA tRNA nucleotidyltransferase activity"/>
    <property type="evidence" value="ECO:0007669"/>
    <property type="project" value="UniProtKB-EC"/>
</dbReference>
<evidence type="ECO:0000256" key="7">
    <source>
        <dbReference type="ARBA" id="ARBA00022842"/>
    </source>
</evidence>
<evidence type="ECO:0000259" key="10">
    <source>
        <dbReference type="Pfam" id="PF01743"/>
    </source>
</evidence>
<dbReference type="InterPro" id="IPR050264">
    <property type="entry name" value="Bact_CCA-adding_enz_type3_sf"/>
</dbReference>
<dbReference type="Gene3D" id="1.10.3090.10">
    <property type="entry name" value="cca-adding enzyme, domain 2"/>
    <property type="match status" value="1"/>
</dbReference>
<keyword evidence="3" id="KW-0819">tRNA processing</keyword>
<dbReference type="Proteomes" id="UP001197875">
    <property type="component" value="Unassembled WGS sequence"/>
</dbReference>
<dbReference type="CDD" id="cd05398">
    <property type="entry name" value="NT_ClassII-CCAase"/>
    <property type="match status" value="1"/>
</dbReference>
<evidence type="ECO:0000256" key="9">
    <source>
        <dbReference type="RuleBase" id="RU003953"/>
    </source>
</evidence>
<dbReference type="InterPro" id="IPR003607">
    <property type="entry name" value="HD/PDEase_dom"/>
</dbReference>
<dbReference type="SUPFAM" id="SSF81891">
    <property type="entry name" value="Poly A polymerase C-terminal region-like"/>
    <property type="match status" value="1"/>
</dbReference>
<keyword evidence="8 9" id="KW-0694">RNA-binding</keyword>
<dbReference type="PANTHER" id="PTHR46173">
    <property type="entry name" value="CCA TRNA NUCLEOTIDYLTRANSFERASE 1, MITOCHONDRIAL"/>
    <property type="match status" value="1"/>
</dbReference>
<dbReference type="PROSITE" id="PS51257">
    <property type="entry name" value="PROKAR_LIPOPROTEIN"/>
    <property type="match status" value="1"/>
</dbReference>
<evidence type="ECO:0000256" key="2">
    <source>
        <dbReference type="ARBA" id="ARBA00022679"/>
    </source>
</evidence>
<protein>
    <submittedName>
        <fullName evidence="13">CCA tRNA nucleotidyltransferase</fullName>
        <ecNumber evidence="13">2.7.7.72</ecNumber>
    </submittedName>
</protein>
<dbReference type="InterPro" id="IPR032828">
    <property type="entry name" value="PolyA_RNA-bd"/>
</dbReference>
<proteinExistence type="inferred from homology"/>
<dbReference type="Gene3D" id="3.30.460.10">
    <property type="entry name" value="Beta Polymerase, domain 2"/>
    <property type="match status" value="1"/>
</dbReference>
<accession>A0AAE3DPW5</accession>
<evidence type="ECO:0000256" key="6">
    <source>
        <dbReference type="ARBA" id="ARBA00022741"/>
    </source>
</evidence>
<evidence type="ECO:0000256" key="1">
    <source>
        <dbReference type="ARBA" id="ARBA00001946"/>
    </source>
</evidence>
<evidence type="ECO:0000256" key="3">
    <source>
        <dbReference type="ARBA" id="ARBA00022694"/>
    </source>
</evidence>
<sequence>MQIILPKNVNKIIHVLEEHGFQAYAVGGCIRDSLLGRTPHDWDITTSALPEQVKALFKKTVDTGIQHGTVTILLDGEGYEVTTYRLDGEYEDSRHPKEVTFTSLLSEDLKRRDFTVNAMAYNEKDGLVDLFGGQKDMEEKVIRCVGDPLERFTEDALRILRAVRFAAQLGFSIEERTREAIGILAGNLEHISAERIQAELVKLAVSPHPEEFYTACETGITRVILPEFDEAMETPQNNPHHCYTVGRHMIESMRQIEPDKVLRLTMLFHDIGKPVVRSTGEDGVDHFFGHADVSAQMACDILKRLKFDNETLNTVEKLITYHDFRPHPNERSVRRFLNKVGKDLFPLVMKVQRADVAAQSDYQRSEKEERIREVEALVEKIFAEKQCFCLKDMAVTGRDLIADGMKPGKDLGAVLSELLGEVLRDPSHNTKEYLLEYSRTLRRS</sequence>
<name>A0AAE3DPW5_9FIRM</name>
<dbReference type="RefSeq" id="WP_227613991.1">
    <property type="nucleotide sequence ID" value="NZ_JAJEPR010000001.1"/>
</dbReference>
<comment type="similarity">
    <text evidence="9">Belongs to the tRNA nucleotidyltransferase/poly(A) polymerase family.</text>
</comment>
<dbReference type="GO" id="GO:0046872">
    <property type="term" value="F:metal ion binding"/>
    <property type="evidence" value="ECO:0007669"/>
    <property type="project" value="UniProtKB-KW"/>
</dbReference>
<evidence type="ECO:0000259" key="12">
    <source>
        <dbReference type="Pfam" id="PF13735"/>
    </source>
</evidence>
<dbReference type="CDD" id="cd00077">
    <property type="entry name" value="HDc"/>
    <property type="match status" value="1"/>
</dbReference>
<organism evidence="13 14">
    <name type="scientific">Fusicatenibacter faecihominis</name>
    <dbReference type="NCBI Taxonomy" id="2881276"/>
    <lineage>
        <taxon>Bacteria</taxon>
        <taxon>Bacillati</taxon>
        <taxon>Bacillota</taxon>
        <taxon>Clostridia</taxon>
        <taxon>Lachnospirales</taxon>
        <taxon>Lachnospiraceae</taxon>
        <taxon>Fusicatenibacter</taxon>
    </lineage>
</organism>
<keyword evidence="14" id="KW-1185">Reference proteome</keyword>
<dbReference type="NCBIfam" id="NF009814">
    <property type="entry name" value="PRK13299.1"/>
    <property type="match status" value="1"/>
</dbReference>
<dbReference type="NCBIfam" id="TIGR00277">
    <property type="entry name" value="HDIG"/>
    <property type="match status" value="1"/>
</dbReference>
<dbReference type="EC" id="2.7.7.72" evidence="13"/>
<evidence type="ECO:0000259" key="11">
    <source>
        <dbReference type="Pfam" id="PF12627"/>
    </source>
</evidence>
<dbReference type="InterPro" id="IPR043519">
    <property type="entry name" value="NT_sf"/>
</dbReference>
<dbReference type="InterPro" id="IPR002646">
    <property type="entry name" value="PolA_pol_head_dom"/>
</dbReference>
<feature type="domain" description="tRNA nucleotidyltransferase/poly(A) polymerase RNA and SrmB- binding" evidence="11">
    <location>
        <begin position="170"/>
        <end position="232"/>
    </location>
</feature>
<feature type="domain" description="Poly A polymerase head" evidence="10">
    <location>
        <begin position="23"/>
        <end position="143"/>
    </location>
</feature>
<keyword evidence="5" id="KW-0479">Metal-binding</keyword>